<proteinExistence type="predicted"/>
<dbReference type="STRING" id="937218.SAMN06297251_104215"/>
<dbReference type="SUPFAM" id="SSF55315">
    <property type="entry name" value="L30e-like"/>
    <property type="match status" value="1"/>
</dbReference>
<dbReference type="InterPro" id="IPR029028">
    <property type="entry name" value="Alpha/beta_knot_MTases"/>
</dbReference>
<dbReference type="EMBL" id="FWXR01000004">
    <property type="protein sequence ID" value="SMC60544.1"/>
    <property type="molecule type" value="Genomic_DNA"/>
</dbReference>
<dbReference type="GO" id="GO:0005829">
    <property type="term" value="C:cytosol"/>
    <property type="evidence" value="ECO:0007669"/>
    <property type="project" value="TreeGrafter"/>
</dbReference>
<dbReference type="Proteomes" id="UP000192656">
    <property type="component" value="Unassembled WGS sequence"/>
</dbReference>
<sequence length="268" mass="28829">MTDRPASGTPKDTHYAKLRRAHRDRQRQEPSADTGRVTLYGIHTVTAALANPQRRLHQLKATLNALRRMEIDEAAPPCPLEIVEPKKLDAELGGEAVHQGVMLVTEPLEPLRLADLGDARLILVLDQVTDPHNVGAILRSATAFAADGLVTTARHSPQESGVLAKAASGALEHVPQIEVRNLADALEAISRKGFKTIGLDSEGESTFEECLDADRIAIVLGAEGKGLRQKTRATCDALARLEMPGAIRSLNVSNAAAVALYATRRRLG</sequence>
<dbReference type="InterPro" id="IPR001537">
    <property type="entry name" value="SpoU_MeTrfase"/>
</dbReference>
<dbReference type="InterPro" id="IPR029064">
    <property type="entry name" value="Ribosomal_eL30-like_sf"/>
</dbReference>
<dbReference type="SUPFAM" id="SSF75217">
    <property type="entry name" value="alpha/beta knot"/>
    <property type="match status" value="1"/>
</dbReference>
<dbReference type="RefSeq" id="WP_084409332.1">
    <property type="nucleotide sequence ID" value="NZ_FWXR01000004.1"/>
</dbReference>
<evidence type="ECO:0000256" key="1">
    <source>
        <dbReference type="ARBA" id="ARBA00022603"/>
    </source>
</evidence>
<dbReference type="CDD" id="cd18103">
    <property type="entry name" value="SpoU-like_RlmB"/>
    <property type="match status" value="1"/>
</dbReference>
<gene>
    <name evidence="5" type="ORF">SAMN06297251_104215</name>
</gene>
<reference evidence="5 6" key="1">
    <citation type="submission" date="2017-04" db="EMBL/GenBank/DDBJ databases">
        <authorList>
            <person name="Afonso C.L."/>
            <person name="Miller P.J."/>
            <person name="Scott M.A."/>
            <person name="Spackman E."/>
            <person name="Goraichik I."/>
            <person name="Dimitrov K.M."/>
            <person name="Suarez D.L."/>
            <person name="Swayne D.E."/>
        </authorList>
    </citation>
    <scope>NUCLEOTIDE SEQUENCE [LARGE SCALE GENOMIC DNA]</scope>
    <source>
        <strain evidence="5 6">CGMCC 1.10972</strain>
    </source>
</reference>
<dbReference type="AlphaFoldDB" id="A0A1W2AIU8"/>
<evidence type="ECO:0000259" key="4">
    <source>
        <dbReference type="SMART" id="SM00967"/>
    </source>
</evidence>
<accession>A0A1W2AIU8</accession>
<dbReference type="OrthoDB" id="9785673at2"/>
<dbReference type="NCBIfam" id="TIGR00186">
    <property type="entry name" value="rRNA_methyl_3"/>
    <property type="match status" value="1"/>
</dbReference>
<dbReference type="PANTHER" id="PTHR46429">
    <property type="entry name" value="23S RRNA (GUANOSINE-2'-O-)-METHYLTRANSFERASE RLMB"/>
    <property type="match status" value="1"/>
</dbReference>
<keyword evidence="2 5" id="KW-0808">Transferase</keyword>
<feature type="region of interest" description="Disordered" evidence="3">
    <location>
        <begin position="1"/>
        <end position="34"/>
    </location>
</feature>
<evidence type="ECO:0000313" key="5">
    <source>
        <dbReference type="EMBL" id="SMC60544.1"/>
    </source>
</evidence>
<dbReference type="InterPro" id="IPR004441">
    <property type="entry name" value="rRNA_MeTrfase_TrmH"/>
</dbReference>
<evidence type="ECO:0000256" key="2">
    <source>
        <dbReference type="ARBA" id="ARBA00022679"/>
    </source>
</evidence>
<protein>
    <submittedName>
        <fullName evidence="5">23S rRNA (Guanosine2251-2'-O)-methyltransferase</fullName>
    </submittedName>
</protein>
<name>A0A1W2AIU8_9HYPH</name>
<dbReference type="InterPro" id="IPR013123">
    <property type="entry name" value="SpoU_subst-bd"/>
</dbReference>
<dbReference type="GO" id="GO:0008173">
    <property type="term" value="F:RNA methyltransferase activity"/>
    <property type="evidence" value="ECO:0007669"/>
    <property type="project" value="InterPro"/>
</dbReference>
<evidence type="ECO:0000256" key="3">
    <source>
        <dbReference type="SAM" id="MobiDB-lite"/>
    </source>
</evidence>
<dbReference type="Gene3D" id="3.30.1330.30">
    <property type="match status" value="1"/>
</dbReference>
<dbReference type="InterPro" id="IPR029026">
    <property type="entry name" value="tRNA_m1G_MTases_N"/>
</dbReference>
<dbReference type="GO" id="GO:0032259">
    <property type="term" value="P:methylation"/>
    <property type="evidence" value="ECO:0007669"/>
    <property type="project" value="UniProtKB-KW"/>
</dbReference>
<feature type="compositionally biased region" description="Basic residues" evidence="3">
    <location>
        <begin position="16"/>
        <end position="25"/>
    </location>
</feature>
<organism evidence="5 6">
    <name type="scientific">Fulvimarina manganoxydans</name>
    <dbReference type="NCBI Taxonomy" id="937218"/>
    <lineage>
        <taxon>Bacteria</taxon>
        <taxon>Pseudomonadati</taxon>
        <taxon>Pseudomonadota</taxon>
        <taxon>Alphaproteobacteria</taxon>
        <taxon>Hyphomicrobiales</taxon>
        <taxon>Aurantimonadaceae</taxon>
        <taxon>Fulvimarina</taxon>
    </lineage>
</organism>
<dbReference type="GO" id="GO:0003723">
    <property type="term" value="F:RNA binding"/>
    <property type="evidence" value="ECO:0007669"/>
    <property type="project" value="InterPro"/>
</dbReference>
<dbReference type="PANTHER" id="PTHR46429:SF1">
    <property type="entry name" value="23S RRNA (GUANOSINE-2'-O-)-METHYLTRANSFERASE RLMB"/>
    <property type="match status" value="1"/>
</dbReference>
<dbReference type="Gene3D" id="3.40.1280.10">
    <property type="match status" value="1"/>
</dbReference>
<dbReference type="Pfam" id="PF00588">
    <property type="entry name" value="SpoU_methylase"/>
    <property type="match status" value="1"/>
</dbReference>
<keyword evidence="1 5" id="KW-0489">Methyltransferase</keyword>
<keyword evidence="6" id="KW-1185">Reference proteome</keyword>
<evidence type="ECO:0000313" key="6">
    <source>
        <dbReference type="Proteomes" id="UP000192656"/>
    </source>
</evidence>
<dbReference type="GO" id="GO:0006396">
    <property type="term" value="P:RNA processing"/>
    <property type="evidence" value="ECO:0007669"/>
    <property type="project" value="InterPro"/>
</dbReference>
<dbReference type="Pfam" id="PF08032">
    <property type="entry name" value="SpoU_sub_bind"/>
    <property type="match status" value="1"/>
</dbReference>
<feature type="domain" description="RNA 2-O ribose methyltransferase substrate binding" evidence="4">
    <location>
        <begin position="38"/>
        <end position="111"/>
    </location>
</feature>
<dbReference type="SMART" id="SM00967">
    <property type="entry name" value="SpoU_sub_bind"/>
    <property type="match status" value="1"/>
</dbReference>